<accession>A0A6J5ZB15</accession>
<organism evidence="1">
    <name type="scientific">freshwater metagenome</name>
    <dbReference type="NCBI Taxonomy" id="449393"/>
    <lineage>
        <taxon>unclassified sequences</taxon>
        <taxon>metagenomes</taxon>
        <taxon>ecological metagenomes</taxon>
    </lineage>
</organism>
<proteinExistence type="predicted"/>
<reference evidence="1" key="1">
    <citation type="submission" date="2020-05" db="EMBL/GenBank/DDBJ databases">
        <authorList>
            <person name="Chiriac C."/>
            <person name="Salcher M."/>
            <person name="Ghai R."/>
            <person name="Kavagutti S V."/>
        </authorList>
    </citation>
    <scope>NUCLEOTIDE SEQUENCE</scope>
</reference>
<protein>
    <submittedName>
        <fullName evidence="1">Unannotated protein</fullName>
    </submittedName>
</protein>
<dbReference type="AlphaFoldDB" id="A0A6J5ZB15"/>
<evidence type="ECO:0000313" key="1">
    <source>
        <dbReference type="EMBL" id="CAB4336763.1"/>
    </source>
</evidence>
<sequence>MADIGRYVVGYRKNDRAIRGRTDVREGGKCISCGSVVWFFSSGIANLREKDSAAVCQDCHNRPDVKDNLQREL</sequence>
<dbReference type="EMBL" id="CAESAO010000011">
    <property type="protein sequence ID" value="CAB4336763.1"/>
    <property type="molecule type" value="Genomic_DNA"/>
</dbReference>
<name>A0A6J5ZB15_9ZZZZ</name>
<gene>
    <name evidence="1" type="ORF">UFOPK3522_00244</name>
</gene>